<dbReference type="Proteomes" id="UP001367676">
    <property type="component" value="Unassembled WGS sequence"/>
</dbReference>
<proteinExistence type="predicted"/>
<name>A0AAN9YA45_9HEMI</name>
<keyword evidence="2" id="KW-1185">Reference proteome</keyword>
<accession>A0AAN9YA45</accession>
<evidence type="ECO:0000313" key="2">
    <source>
        <dbReference type="Proteomes" id="UP001367676"/>
    </source>
</evidence>
<organism evidence="1 2">
    <name type="scientific">Parthenolecanium corni</name>
    <dbReference type="NCBI Taxonomy" id="536013"/>
    <lineage>
        <taxon>Eukaryota</taxon>
        <taxon>Metazoa</taxon>
        <taxon>Ecdysozoa</taxon>
        <taxon>Arthropoda</taxon>
        <taxon>Hexapoda</taxon>
        <taxon>Insecta</taxon>
        <taxon>Pterygota</taxon>
        <taxon>Neoptera</taxon>
        <taxon>Paraneoptera</taxon>
        <taxon>Hemiptera</taxon>
        <taxon>Sternorrhyncha</taxon>
        <taxon>Coccoidea</taxon>
        <taxon>Coccidae</taxon>
        <taxon>Parthenolecanium</taxon>
    </lineage>
</organism>
<sequence length="133" mass="15606">MNITLRKAPSSGFCTSTPIRKILNTDVKLEITVCQRLHPDWRMIPHLEIFGWTEKHQQLEQYLRMQIKNGVINNLYFGSEKEYTEAEFRLKNPEYKFVGRPVVNTVDGIIMILEKYESEISSPPYCKENILGR</sequence>
<comment type="caution">
    <text evidence="1">The sequence shown here is derived from an EMBL/GenBank/DDBJ whole genome shotgun (WGS) entry which is preliminary data.</text>
</comment>
<reference evidence="1 2" key="1">
    <citation type="submission" date="2024-03" db="EMBL/GenBank/DDBJ databases">
        <title>Adaptation during the transition from Ophiocordyceps entomopathogen to insect associate is accompanied by gene loss and intensified selection.</title>
        <authorList>
            <person name="Ward C.M."/>
            <person name="Onetto C.A."/>
            <person name="Borneman A.R."/>
        </authorList>
    </citation>
    <scope>NUCLEOTIDE SEQUENCE [LARGE SCALE GENOMIC DNA]</scope>
    <source>
        <strain evidence="1">AWRI1</strain>
        <tissue evidence="1">Single Adult Female</tissue>
    </source>
</reference>
<gene>
    <name evidence="1" type="ORF">V9T40_003873</name>
</gene>
<protein>
    <submittedName>
        <fullName evidence="1">Uncharacterized protein</fullName>
    </submittedName>
</protein>
<evidence type="ECO:0000313" key="1">
    <source>
        <dbReference type="EMBL" id="KAK7603874.1"/>
    </source>
</evidence>
<dbReference type="AlphaFoldDB" id="A0AAN9YA45"/>
<dbReference type="EMBL" id="JBBCAQ010000006">
    <property type="protein sequence ID" value="KAK7603874.1"/>
    <property type="molecule type" value="Genomic_DNA"/>
</dbReference>